<accession>A0A2W5EUR0</accession>
<gene>
    <name evidence="2" type="ORF">DI598_11370</name>
</gene>
<keyword evidence="1" id="KW-0812">Transmembrane</keyword>
<feature type="transmembrane region" description="Helical" evidence="1">
    <location>
        <begin position="106"/>
        <end position="130"/>
    </location>
</feature>
<name>A0A2W5EUR0_9SPHI</name>
<evidence type="ECO:0000256" key="1">
    <source>
        <dbReference type="SAM" id="Phobius"/>
    </source>
</evidence>
<sequence>MDLLAHRRAKKQACSEFFKILYIVNNFLCGKILIASILYAVSLCVMSKYLDDLSNKSSSSFWKKIPFSWYLFLFLIGTGIVLWQLQPQKGPEVNSDLVFLYRFIQKFIWIAASVILAFCFLSTIVSWLIWKKRKAAGDINVQLDRRDGNHIKIHVRSSMKPLGGFLKLRFVFNKGYASPVMLLEPIIDKKADKELTTYLVKTDLPNIAEYDLEEMVFYFTDFLQFFRFPLSVDKQFLVIQAPETKEWQNLQIHPQKTQTETEKTYSNRKAPGDLLHFKQYESNDDIRRIVWPLYAKTGELVVRQPEIHSQYASDALIQVSFFSEIGILEKSNLSLKMLDFYKNIIYTSFKKLKEEDEFAVFLTTDQNSKAPLSSEKEVQDHIANCEWQQTQSLKSIQKKESISLLIVSSLDNADEVAELAQNDSLGMEILFVPLSEAFAKPSKNAWIRWVFTNSKQNQHIWNALQWRTSPLRTKILENEKRLQDILSLRKSSLLAS</sequence>
<evidence type="ECO:0000313" key="2">
    <source>
        <dbReference type="EMBL" id="PZP47078.1"/>
    </source>
</evidence>
<keyword evidence="1" id="KW-0472">Membrane</keyword>
<dbReference type="EMBL" id="QFOI01000203">
    <property type="protein sequence ID" value="PZP47078.1"/>
    <property type="molecule type" value="Genomic_DNA"/>
</dbReference>
<keyword evidence="1" id="KW-1133">Transmembrane helix</keyword>
<evidence type="ECO:0000313" key="3">
    <source>
        <dbReference type="Proteomes" id="UP000249645"/>
    </source>
</evidence>
<reference evidence="2 3" key="1">
    <citation type="submission" date="2017-11" db="EMBL/GenBank/DDBJ databases">
        <title>Infants hospitalized years apart are colonized by the same room-sourced microbial strains.</title>
        <authorList>
            <person name="Brooks B."/>
            <person name="Olm M.R."/>
            <person name="Firek B.A."/>
            <person name="Baker R."/>
            <person name="Thomas B.C."/>
            <person name="Morowitz M.J."/>
            <person name="Banfield J.F."/>
        </authorList>
    </citation>
    <scope>NUCLEOTIDE SEQUENCE [LARGE SCALE GENOMIC DNA]</scope>
    <source>
        <strain evidence="2">S2_009_000_R2_76</strain>
    </source>
</reference>
<organism evidence="2 3">
    <name type="scientific">Pseudopedobacter saltans</name>
    <dbReference type="NCBI Taxonomy" id="151895"/>
    <lineage>
        <taxon>Bacteria</taxon>
        <taxon>Pseudomonadati</taxon>
        <taxon>Bacteroidota</taxon>
        <taxon>Sphingobacteriia</taxon>
        <taxon>Sphingobacteriales</taxon>
        <taxon>Sphingobacteriaceae</taxon>
        <taxon>Pseudopedobacter</taxon>
    </lineage>
</organism>
<feature type="transmembrane region" description="Helical" evidence="1">
    <location>
        <begin position="20"/>
        <end position="46"/>
    </location>
</feature>
<feature type="transmembrane region" description="Helical" evidence="1">
    <location>
        <begin position="67"/>
        <end position="86"/>
    </location>
</feature>
<dbReference type="AlphaFoldDB" id="A0A2W5EUR0"/>
<protein>
    <submittedName>
        <fullName evidence="2">Uncharacterized protein</fullName>
    </submittedName>
</protein>
<dbReference type="Proteomes" id="UP000249645">
    <property type="component" value="Unassembled WGS sequence"/>
</dbReference>
<comment type="caution">
    <text evidence="2">The sequence shown here is derived from an EMBL/GenBank/DDBJ whole genome shotgun (WGS) entry which is preliminary data.</text>
</comment>
<proteinExistence type="predicted"/>